<dbReference type="InterPro" id="IPR058625">
    <property type="entry name" value="MdtA-like_BSH"/>
</dbReference>
<reference evidence="4" key="2">
    <citation type="submission" date="2020-09" db="EMBL/GenBank/DDBJ databases">
        <authorList>
            <person name="Sun Q."/>
            <person name="Sedlacek I."/>
        </authorList>
    </citation>
    <scope>NUCLEOTIDE SEQUENCE</scope>
    <source>
        <strain evidence="4">CCM 7897</strain>
    </source>
</reference>
<evidence type="ECO:0000313" key="4">
    <source>
        <dbReference type="EMBL" id="GGF70715.1"/>
    </source>
</evidence>
<evidence type="ECO:0000313" key="5">
    <source>
        <dbReference type="Proteomes" id="UP000606044"/>
    </source>
</evidence>
<dbReference type="EMBL" id="BMCT01000004">
    <property type="protein sequence ID" value="GGF70715.1"/>
    <property type="molecule type" value="Genomic_DNA"/>
</dbReference>
<dbReference type="Pfam" id="PF25917">
    <property type="entry name" value="BSH_RND"/>
    <property type="match status" value="1"/>
</dbReference>
<keyword evidence="5" id="KW-1185">Reference proteome</keyword>
<dbReference type="InterPro" id="IPR050739">
    <property type="entry name" value="MFP"/>
</dbReference>
<dbReference type="Gene3D" id="2.40.50.100">
    <property type="match status" value="1"/>
</dbReference>
<dbReference type="PANTHER" id="PTHR30386">
    <property type="entry name" value="MEMBRANE FUSION SUBUNIT OF EMRAB-TOLC MULTIDRUG EFFLUX PUMP"/>
    <property type="match status" value="1"/>
</dbReference>
<gene>
    <name evidence="4" type="ORF">GCM10007301_33070</name>
</gene>
<evidence type="ECO:0000259" key="3">
    <source>
        <dbReference type="Pfam" id="PF25917"/>
    </source>
</evidence>
<comment type="caution">
    <text evidence="4">The sequence shown here is derived from an EMBL/GenBank/DDBJ whole genome shotgun (WGS) entry which is preliminary data.</text>
</comment>
<feature type="domain" description="Multidrug resistance protein MdtA-like barrel-sandwich hybrid" evidence="3">
    <location>
        <begin position="42"/>
        <end position="225"/>
    </location>
</feature>
<accession>A0A917FCN1</accession>
<dbReference type="Proteomes" id="UP000606044">
    <property type="component" value="Unassembled WGS sequence"/>
</dbReference>
<dbReference type="AlphaFoldDB" id="A0A917FCN1"/>
<dbReference type="GO" id="GO:0030313">
    <property type="term" value="C:cell envelope"/>
    <property type="evidence" value="ECO:0007669"/>
    <property type="project" value="UniProtKB-SubCell"/>
</dbReference>
<reference evidence="4" key="1">
    <citation type="journal article" date="2014" name="Int. J. Syst. Evol. Microbiol.">
        <title>Complete genome sequence of Corynebacterium casei LMG S-19264T (=DSM 44701T), isolated from a smear-ripened cheese.</title>
        <authorList>
            <consortium name="US DOE Joint Genome Institute (JGI-PGF)"/>
            <person name="Walter F."/>
            <person name="Albersmeier A."/>
            <person name="Kalinowski J."/>
            <person name="Ruckert C."/>
        </authorList>
    </citation>
    <scope>NUCLEOTIDE SEQUENCE</scope>
    <source>
        <strain evidence="4">CCM 7897</strain>
    </source>
</reference>
<evidence type="ECO:0000256" key="2">
    <source>
        <dbReference type="SAM" id="Coils"/>
    </source>
</evidence>
<keyword evidence="2" id="KW-0175">Coiled coil</keyword>
<comment type="subcellular location">
    <subcellularLocation>
        <location evidence="1">Cell envelope</location>
    </subcellularLocation>
</comment>
<organism evidence="4 5">
    <name type="scientific">Azorhizobium oxalatiphilum</name>
    <dbReference type="NCBI Taxonomy" id="980631"/>
    <lineage>
        <taxon>Bacteria</taxon>
        <taxon>Pseudomonadati</taxon>
        <taxon>Pseudomonadota</taxon>
        <taxon>Alphaproteobacteria</taxon>
        <taxon>Hyphomicrobiales</taxon>
        <taxon>Xanthobacteraceae</taxon>
        <taxon>Azorhizobium</taxon>
    </lineage>
</organism>
<name>A0A917FCN1_9HYPH</name>
<dbReference type="RefSeq" id="WP_188580496.1">
    <property type="nucleotide sequence ID" value="NZ_BMCT01000004.1"/>
</dbReference>
<dbReference type="SUPFAM" id="SSF111369">
    <property type="entry name" value="HlyD-like secretion proteins"/>
    <property type="match status" value="2"/>
</dbReference>
<dbReference type="Gene3D" id="2.40.30.170">
    <property type="match status" value="1"/>
</dbReference>
<proteinExistence type="predicted"/>
<feature type="coiled-coil region" evidence="2">
    <location>
        <begin position="104"/>
        <end position="131"/>
    </location>
</feature>
<protein>
    <submittedName>
        <fullName evidence="4">Membrane protein</fullName>
    </submittedName>
</protein>
<dbReference type="PANTHER" id="PTHR30386:SF19">
    <property type="entry name" value="MULTIDRUG EXPORT PROTEIN EMRA-RELATED"/>
    <property type="match status" value="1"/>
</dbReference>
<sequence length="326" mass="34999">MLSFIERHVVACLIAAIAAVFLLYETSVRFFAYTGDAFVDSNVVFIAPEVSGPLAKIGITDDATVAAGALIAEIDPEPFRIAEQSAQAAVTLAAKRTKMAQEAIAESTAMVEAAQATRDNAQREQTRAETLAKTGDISDADLDSARRSATVADAELRKAQSLLAVAQGLVEVRQAEDVATASALDKAQYDLAHTRILAPVSGRAAPLTVRTGDYATAGKALAAVVSNDNWHIMAAVDERHLSRLKVGQSVWFSIASDPWRPHRGTVRSISPGIARTASEQGPLPFVPLDTDWIRLPRRFPVLIDMGELPKAAPLYRGADARVLIWF</sequence>
<evidence type="ECO:0000256" key="1">
    <source>
        <dbReference type="ARBA" id="ARBA00004196"/>
    </source>
</evidence>